<dbReference type="GO" id="GO:0046872">
    <property type="term" value="F:metal ion binding"/>
    <property type="evidence" value="ECO:0007669"/>
    <property type="project" value="UniProtKB-KW"/>
</dbReference>
<proteinExistence type="inferred from homology"/>
<dbReference type="InterPro" id="IPR006703">
    <property type="entry name" value="G_AIG1"/>
</dbReference>
<evidence type="ECO:0000256" key="4">
    <source>
        <dbReference type="ARBA" id="ARBA00022640"/>
    </source>
</evidence>
<evidence type="ECO:0000256" key="14">
    <source>
        <dbReference type="ARBA" id="ARBA00023136"/>
    </source>
</evidence>
<feature type="region of interest" description="Disordered" evidence="17">
    <location>
        <begin position="627"/>
        <end position="668"/>
    </location>
</feature>
<comment type="caution">
    <text evidence="19">The sequence shown here is derived from an EMBL/GenBank/DDBJ whole genome shotgun (WGS) entry which is preliminary data.</text>
</comment>
<sequence length="1441" mass="157697">MDSKLGSVSHSASSGSGSGSGSSSLPIRAPPTVDSDFEFSYSTNDQENLYSSCSSVSSSEAEFETAWERPFVADPDDETLEETIVVEDFVVSRAFVKDPDGESVEESDIVEEHGVFRPFMKDPDDESIEKSGIVEDTKDPDGESQEERSTIEQYGVFRPSVKNLDGESVEESAIVEECGVSTTFVKDPNVESLEESSTVEEYGVSRPFLKELNDESEDESSIVEDYGVSRAFVKDPDVETPEESGYVEDFVVSRPLGKDPDQYFGEPATVDVGISAIRNLGVPIAVLSRESDDDSVGSDELDDDGFLGAFRVLDVDLLGRTDSGIKVKVFGVEEEEEEEGEEEESFNDSVSAEVGSAKGCIAAKYCVNESVEAELTKDELPDDAEEARVESFGASEDDFLHENSEIDNNDLDSFGEIQGLEKMNQRESQLEDRSMQGQNIVGWGDMDALRMDSTTRMDMAIDCEEEKKALEGGEIIVSVNYNEGPLIGETEGTILTKFEARVASFVACSNVEPVDSTIPGVEIQNTDNTGFSELYPSQETVCYGNDISPGTAKDNVVEEGLHSKTNTQDTQSLASNVDPELEVKSEVKDETGHDQDNSEEASFSEDDSKGLTFGVWDTTKLVTEDLERSLTPTSLEDSSQDLSQTSESPIAMDSDKEVDTDGESEGEELFDSTVQAALRKAAGSDSGSLTVTYANGSRVSSLEHPADSIASVNLSTPQSGESVENLSEEEKQKLEKIQLGRVKFLRLVQRLGYSSEDSIAAQVLYRLVLAAGRPSSQFFSFELAKRTAMQLEAVGRDDLDFSLNILVLGKTGVGKSATINSIFGEKKAMIDAFEPATTAVNNIVGTIDGIKVRVFDTPGLRSSLMEQSFNRKTLLSIKKLTKKFPLDIVVYVDRLDTQRGDLNDLPLLRSITSLLGSSIWHNAIVTLTHAASDPPDGPSGSPVSYDLFVAQRSRIIQQLISQAVGDLHMMCPSLMPPVSLVENHPSCQKMEDGQTVLPNGERWRSRLLLLCYSMKILSEANSVAKTQDQFDHQKLFGFRTSSPPLPYFLSSLLQTNAHPKLPSQQGGDCVDPDINLGDFSDSDQVDDDECDQLPPFNSLKRSEIAMLSKEQRKAYFEEYDYRVRLLQKKQLREEVKRSRELKKRGNDGPYNYGYTEEGGYDETGVPAAEAVPLPDMVLPLSFDGDSPSYRYRFLEPTSQLLTRPVLDLHGWDHDCGCDGVSLESNMAISGCLPAEIAVQITKGKKDFTIHFDSSVAVKHGDHGSTMAGIDIQTVGKQLVYILKGETKTNKTAAGLSVTFLGENVATGLKCENHIAVRKGLVLVGSTGVIRSQGDTAYGANFEVRLKEKDFPIGQDQTTASLSLVRWRRDLVWGGNLQSQFSIGRTSNMVVQAGFNSKLSGQLSVRTSSSEQLQIALLGIFPISNAIFRKIFPGFSEKYLSQ</sequence>
<keyword evidence="11" id="KW-0653">Protein transport</keyword>
<keyword evidence="6" id="KW-0479">Metal-binding</keyword>
<dbReference type="SUPFAM" id="SSF52540">
    <property type="entry name" value="P-loop containing nucleoside triphosphate hydrolases"/>
    <property type="match status" value="1"/>
</dbReference>
<dbReference type="GO" id="GO:0009707">
    <property type="term" value="C:chloroplast outer membrane"/>
    <property type="evidence" value="ECO:0007669"/>
    <property type="project" value="UniProtKB-SubCell"/>
</dbReference>
<dbReference type="FunFam" id="3.40.50.300:FF:000413">
    <property type="entry name" value="Translocase of chloroplast 120, chloroplastic"/>
    <property type="match status" value="1"/>
</dbReference>
<dbReference type="PANTHER" id="PTHR10903">
    <property type="entry name" value="GTPASE, IMAP FAMILY MEMBER-RELATED"/>
    <property type="match status" value="1"/>
</dbReference>
<keyword evidence="14" id="KW-0472">Membrane</keyword>
<evidence type="ECO:0000256" key="8">
    <source>
        <dbReference type="ARBA" id="ARBA00022801"/>
    </source>
</evidence>
<evidence type="ECO:0000256" key="16">
    <source>
        <dbReference type="ARBA" id="ARBA00023775"/>
    </source>
</evidence>
<feature type="region of interest" description="Disordered" evidence="17">
    <location>
        <begin position="189"/>
        <end position="223"/>
    </location>
</feature>
<dbReference type="InterPro" id="IPR005690">
    <property type="entry name" value="Toc86_159"/>
</dbReference>
<evidence type="ECO:0000256" key="15">
    <source>
        <dbReference type="ARBA" id="ARBA00023766"/>
    </source>
</evidence>
<evidence type="ECO:0000256" key="12">
    <source>
        <dbReference type="ARBA" id="ARBA00022989"/>
    </source>
</evidence>
<dbReference type="OrthoDB" id="8954335at2759"/>
<dbReference type="STRING" id="1590841.A0A2R6PJW0"/>
<keyword evidence="13" id="KW-0342">GTP-binding</keyword>
<evidence type="ECO:0000256" key="7">
    <source>
        <dbReference type="ARBA" id="ARBA00022741"/>
    </source>
</evidence>
<feature type="domain" description="AIG1-type G" evidence="18">
    <location>
        <begin position="800"/>
        <end position="1034"/>
    </location>
</feature>
<feature type="region of interest" description="Disordered" evidence="17">
    <location>
        <begin position="562"/>
        <end position="609"/>
    </location>
</feature>
<comment type="similarity">
    <text evidence="16">Belongs to the TRAFAC class TrmE-Era-EngA-EngB-Septin-like GTPase superfamily. AIG1/Toc34/Toc159-like paraseptin GTPase family. TOC159 subfamily.</text>
</comment>
<evidence type="ECO:0000256" key="1">
    <source>
        <dbReference type="ARBA" id="ARBA00001946"/>
    </source>
</evidence>
<dbReference type="InterPro" id="IPR024283">
    <property type="entry name" value="TOC159_MAD"/>
</dbReference>
<dbReference type="Pfam" id="PF04548">
    <property type="entry name" value="AIG1"/>
    <property type="match status" value="1"/>
</dbReference>
<dbReference type="GO" id="GO:0015031">
    <property type="term" value="P:protein transport"/>
    <property type="evidence" value="ECO:0007669"/>
    <property type="project" value="UniProtKB-KW"/>
</dbReference>
<accession>A0A2R6PJW0</accession>
<comment type="cofactor">
    <cofactor evidence="1">
        <name>Mg(2+)</name>
        <dbReference type="ChEBI" id="CHEBI:18420"/>
    </cofactor>
</comment>
<evidence type="ECO:0000256" key="10">
    <source>
        <dbReference type="ARBA" id="ARBA00022842"/>
    </source>
</evidence>
<keyword evidence="3" id="KW-0150">Chloroplast</keyword>
<dbReference type="PROSITE" id="PS51720">
    <property type="entry name" value="G_AIG1"/>
    <property type="match status" value="1"/>
</dbReference>
<dbReference type="Pfam" id="PF11886">
    <property type="entry name" value="TOC159_MAD"/>
    <property type="match status" value="1"/>
</dbReference>
<feature type="compositionally biased region" description="Polar residues" evidence="17">
    <location>
        <begin position="630"/>
        <end position="648"/>
    </location>
</feature>
<dbReference type="GO" id="GO:0005525">
    <property type="term" value="F:GTP binding"/>
    <property type="evidence" value="ECO:0007669"/>
    <property type="project" value="UniProtKB-KW"/>
</dbReference>
<dbReference type="GO" id="GO:0045036">
    <property type="term" value="P:protein targeting to chloroplast"/>
    <property type="evidence" value="ECO:0007669"/>
    <property type="project" value="InterPro"/>
</dbReference>
<feature type="compositionally biased region" description="Polar residues" evidence="17">
    <location>
        <begin position="563"/>
        <end position="575"/>
    </location>
</feature>
<dbReference type="Gramene" id="PSR92612">
    <property type="protein sequence ID" value="PSR92612"/>
    <property type="gene ID" value="CEY00_Acc27210"/>
</dbReference>
<evidence type="ECO:0000313" key="20">
    <source>
        <dbReference type="Proteomes" id="UP000241394"/>
    </source>
</evidence>
<evidence type="ECO:0000256" key="11">
    <source>
        <dbReference type="ARBA" id="ARBA00022927"/>
    </source>
</evidence>
<dbReference type="Gene3D" id="3.40.50.300">
    <property type="entry name" value="P-loop containing nucleotide triphosphate hydrolases"/>
    <property type="match status" value="1"/>
</dbReference>
<reference evidence="19 20" key="1">
    <citation type="submission" date="2017-07" db="EMBL/GenBank/DDBJ databases">
        <title>An improved, manually edited Actinidia chinensis var. chinensis (kiwifruit) genome highlights the challenges associated with draft genomes and gene prediction in plants.</title>
        <authorList>
            <person name="Pilkington S."/>
            <person name="Crowhurst R."/>
            <person name="Hilario E."/>
            <person name="Nardozza S."/>
            <person name="Fraser L."/>
            <person name="Peng Y."/>
            <person name="Gunaseelan K."/>
            <person name="Simpson R."/>
            <person name="Tahir J."/>
            <person name="Deroles S."/>
            <person name="Templeton K."/>
            <person name="Luo Z."/>
            <person name="Davy M."/>
            <person name="Cheng C."/>
            <person name="Mcneilage M."/>
            <person name="Scaglione D."/>
            <person name="Liu Y."/>
            <person name="Zhang Q."/>
            <person name="Datson P."/>
            <person name="De Silva N."/>
            <person name="Gardiner S."/>
            <person name="Bassett H."/>
            <person name="Chagne D."/>
            <person name="Mccallum J."/>
            <person name="Dzierzon H."/>
            <person name="Deng C."/>
            <person name="Wang Y.-Y."/>
            <person name="Barron N."/>
            <person name="Manako K."/>
            <person name="Bowen J."/>
            <person name="Foster T."/>
            <person name="Erridge Z."/>
            <person name="Tiffin H."/>
            <person name="Waite C."/>
            <person name="Davies K."/>
            <person name="Grierson E."/>
            <person name="Laing W."/>
            <person name="Kirk R."/>
            <person name="Chen X."/>
            <person name="Wood M."/>
            <person name="Montefiori M."/>
            <person name="Brummell D."/>
            <person name="Schwinn K."/>
            <person name="Catanach A."/>
            <person name="Fullerton C."/>
            <person name="Li D."/>
            <person name="Meiyalaghan S."/>
            <person name="Nieuwenhuizen N."/>
            <person name="Read N."/>
            <person name="Prakash R."/>
            <person name="Hunter D."/>
            <person name="Zhang H."/>
            <person name="Mckenzie M."/>
            <person name="Knabel M."/>
            <person name="Harris A."/>
            <person name="Allan A."/>
            <person name="Chen A."/>
            <person name="Janssen B."/>
            <person name="Plunkett B."/>
            <person name="Dwamena C."/>
            <person name="Voogd C."/>
            <person name="Leif D."/>
            <person name="Lafferty D."/>
            <person name="Souleyre E."/>
            <person name="Varkonyi-Gasic E."/>
            <person name="Gambi F."/>
            <person name="Hanley J."/>
            <person name="Yao J.-L."/>
            <person name="Cheung J."/>
            <person name="David K."/>
            <person name="Warren B."/>
            <person name="Marsh K."/>
            <person name="Snowden K."/>
            <person name="Lin-Wang K."/>
            <person name="Brian L."/>
            <person name="Martinez-Sanchez M."/>
            <person name="Wang M."/>
            <person name="Ileperuma N."/>
            <person name="Macnee N."/>
            <person name="Campin R."/>
            <person name="Mcatee P."/>
            <person name="Drummond R."/>
            <person name="Espley R."/>
            <person name="Ireland H."/>
            <person name="Wu R."/>
            <person name="Atkinson R."/>
            <person name="Karunairetnam S."/>
            <person name="Bulley S."/>
            <person name="Chunkath S."/>
            <person name="Hanley Z."/>
            <person name="Storey R."/>
            <person name="Thrimawithana A."/>
            <person name="Thomson S."/>
            <person name="David C."/>
            <person name="Testolin R."/>
        </authorList>
    </citation>
    <scope>NUCLEOTIDE SEQUENCE [LARGE SCALE GENOMIC DNA]</scope>
    <source>
        <strain evidence="20">cv. Red5</strain>
        <tissue evidence="19">Young leaf</tissue>
    </source>
</reference>
<evidence type="ECO:0000256" key="17">
    <source>
        <dbReference type="SAM" id="MobiDB-lite"/>
    </source>
</evidence>
<dbReference type="GO" id="GO:0003924">
    <property type="term" value="F:GTPase activity"/>
    <property type="evidence" value="ECO:0007669"/>
    <property type="project" value="InterPro"/>
</dbReference>
<evidence type="ECO:0000256" key="6">
    <source>
        <dbReference type="ARBA" id="ARBA00022723"/>
    </source>
</evidence>
<keyword evidence="20" id="KW-1185">Reference proteome</keyword>
<dbReference type="InParanoid" id="A0A2R6PJW0"/>
<protein>
    <submittedName>
        <fullName evidence="19">Translocase of chloroplast like</fullName>
    </submittedName>
</protein>
<dbReference type="EMBL" id="NKQK01000024">
    <property type="protein sequence ID" value="PSR92612.1"/>
    <property type="molecule type" value="Genomic_DNA"/>
</dbReference>
<keyword evidence="5" id="KW-0812">Transmembrane</keyword>
<feature type="region of interest" description="Disordered" evidence="17">
    <location>
        <begin position="113"/>
        <end position="154"/>
    </location>
</feature>
<keyword evidence="2" id="KW-0813">Transport</keyword>
<keyword evidence="4" id="KW-0934">Plastid</keyword>
<keyword evidence="12" id="KW-1133">Transmembrane helix</keyword>
<dbReference type="Proteomes" id="UP000241394">
    <property type="component" value="Chromosome LG24"/>
</dbReference>
<feature type="region of interest" description="Disordered" evidence="17">
    <location>
        <begin position="1"/>
        <end position="39"/>
    </location>
</feature>
<evidence type="ECO:0000259" key="18">
    <source>
        <dbReference type="PROSITE" id="PS51720"/>
    </source>
</evidence>
<gene>
    <name evidence="19" type="ORF">CEY00_Acc27210</name>
</gene>
<evidence type="ECO:0000256" key="13">
    <source>
        <dbReference type="ARBA" id="ARBA00023134"/>
    </source>
</evidence>
<dbReference type="InterPro" id="IPR027417">
    <property type="entry name" value="P-loop_NTPase"/>
</dbReference>
<organism evidence="19 20">
    <name type="scientific">Actinidia chinensis var. chinensis</name>
    <name type="common">Chinese soft-hair kiwi</name>
    <dbReference type="NCBI Taxonomy" id="1590841"/>
    <lineage>
        <taxon>Eukaryota</taxon>
        <taxon>Viridiplantae</taxon>
        <taxon>Streptophyta</taxon>
        <taxon>Embryophyta</taxon>
        <taxon>Tracheophyta</taxon>
        <taxon>Spermatophyta</taxon>
        <taxon>Magnoliopsida</taxon>
        <taxon>eudicotyledons</taxon>
        <taxon>Gunneridae</taxon>
        <taxon>Pentapetalae</taxon>
        <taxon>asterids</taxon>
        <taxon>Ericales</taxon>
        <taxon>Actinidiaceae</taxon>
        <taxon>Actinidia</taxon>
    </lineage>
</organism>
<evidence type="ECO:0000256" key="2">
    <source>
        <dbReference type="ARBA" id="ARBA00022448"/>
    </source>
</evidence>
<evidence type="ECO:0000256" key="5">
    <source>
        <dbReference type="ARBA" id="ARBA00022692"/>
    </source>
</evidence>
<comment type="subcellular location">
    <subcellularLocation>
        <location evidence="15">Plastid</location>
        <location evidence="15">Chloroplast outer membrane</location>
        <topology evidence="15">Single-pass membrane protein</topology>
    </subcellularLocation>
</comment>
<keyword evidence="8" id="KW-0378">Hydrolase</keyword>
<evidence type="ECO:0000313" key="19">
    <source>
        <dbReference type="EMBL" id="PSR92612.1"/>
    </source>
</evidence>
<dbReference type="NCBIfam" id="TIGR00993">
    <property type="entry name" value="3a0901s04IAP86"/>
    <property type="match status" value="1"/>
</dbReference>
<feature type="compositionally biased region" description="Basic and acidic residues" evidence="17">
    <location>
        <begin position="113"/>
        <end position="150"/>
    </location>
</feature>
<feature type="compositionally biased region" description="Low complexity" evidence="17">
    <location>
        <begin position="1"/>
        <end position="15"/>
    </location>
</feature>
<keyword evidence="9" id="KW-1002">Plastid outer membrane</keyword>
<reference evidence="20" key="2">
    <citation type="journal article" date="2018" name="BMC Genomics">
        <title>A manually annotated Actinidia chinensis var. chinensis (kiwifruit) genome highlights the challenges associated with draft genomes and gene prediction in plants.</title>
        <authorList>
            <person name="Pilkington S.M."/>
            <person name="Crowhurst R."/>
            <person name="Hilario E."/>
            <person name="Nardozza S."/>
            <person name="Fraser L."/>
            <person name="Peng Y."/>
            <person name="Gunaseelan K."/>
            <person name="Simpson R."/>
            <person name="Tahir J."/>
            <person name="Deroles S.C."/>
            <person name="Templeton K."/>
            <person name="Luo Z."/>
            <person name="Davy M."/>
            <person name="Cheng C."/>
            <person name="McNeilage M."/>
            <person name="Scaglione D."/>
            <person name="Liu Y."/>
            <person name="Zhang Q."/>
            <person name="Datson P."/>
            <person name="De Silva N."/>
            <person name="Gardiner S.E."/>
            <person name="Bassett H."/>
            <person name="Chagne D."/>
            <person name="McCallum J."/>
            <person name="Dzierzon H."/>
            <person name="Deng C."/>
            <person name="Wang Y.Y."/>
            <person name="Barron L."/>
            <person name="Manako K."/>
            <person name="Bowen J."/>
            <person name="Foster T.M."/>
            <person name="Erridge Z.A."/>
            <person name="Tiffin H."/>
            <person name="Waite C.N."/>
            <person name="Davies K.M."/>
            <person name="Grierson E.P."/>
            <person name="Laing W.A."/>
            <person name="Kirk R."/>
            <person name="Chen X."/>
            <person name="Wood M."/>
            <person name="Montefiori M."/>
            <person name="Brummell D.A."/>
            <person name="Schwinn K.E."/>
            <person name="Catanach A."/>
            <person name="Fullerton C."/>
            <person name="Li D."/>
            <person name="Meiyalaghan S."/>
            <person name="Nieuwenhuizen N."/>
            <person name="Read N."/>
            <person name="Prakash R."/>
            <person name="Hunter D."/>
            <person name="Zhang H."/>
            <person name="McKenzie M."/>
            <person name="Knabel M."/>
            <person name="Harris A."/>
            <person name="Allan A.C."/>
            <person name="Gleave A."/>
            <person name="Chen A."/>
            <person name="Janssen B.J."/>
            <person name="Plunkett B."/>
            <person name="Ampomah-Dwamena C."/>
            <person name="Voogd C."/>
            <person name="Leif D."/>
            <person name="Lafferty D."/>
            <person name="Souleyre E.J.F."/>
            <person name="Varkonyi-Gasic E."/>
            <person name="Gambi F."/>
            <person name="Hanley J."/>
            <person name="Yao J.L."/>
            <person name="Cheung J."/>
            <person name="David K.M."/>
            <person name="Warren B."/>
            <person name="Marsh K."/>
            <person name="Snowden K.C."/>
            <person name="Lin-Wang K."/>
            <person name="Brian L."/>
            <person name="Martinez-Sanchez M."/>
            <person name="Wang M."/>
            <person name="Ileperuma N."/>
            <person name="Macnee N."/>
            <person name="Campin R."/>
            <person name="McAtee P."/>
            <person name="Drummond R.S.M."/>
            <person name="Espley R.V."/>
            <person name="Ireland H.S."/>
            <person name="Wu R."/>
            <person name="Atkinson R.G."/>
            <person name="Karunairetnam S."/>
            <person name="Bulley S."/>
            <person name="Chunkath S."/>
            <person name="Hanley Z."/>
            <person name="Storey R."/>
            <person name="Thrimawithana A.H."/>
            <person name="Thomson S."/>
            <person name="David C."/>
            <person name="Testolin R."/>
            <person name="Huang H."/>
            <person name="Hellens R.P."/>
            <person name="Schaffer R.J."/>
        </authorList>
    </citation>
    <scope>NUCLEOTIDE SEQUENCE [LARGE SCALE GENOMIC DNA]</scope>
    <source>
        <strain evidence="20">cv. Red5</strain>
    </source>
</reference>
<dbReference type="InterPro" id="IPR045058">
    <property type="entry name" value="GIMA/IAN/Toc"/>
</dbReference>
<dbReference type="PANTHER" id="PTHR10903:SF127">
    <property type="entry name" value="TRANSLOCASE OF CHLOROPLAST 159, CHLOROPLASTIC-LIKE"/>
    <property type="match status" value="1"/>
</dbReference>
<keyword evidence="7" id="KW-0547">Nucleotide-binding</keyword>
<keyword evidence="10" id="KW-0460">Magnesium</keyword>
<evidence type="ECO:0000256" key="9">
    <source>
        <dbReference type="ARBA" id="ARBA00022805"/>
    </source>
</evidence>
<evidence type="ECO:0000256" key="3">
    <source>
        <dbReference type="ARBA" id="ARBA00022528"/>
    </source>
</evidence>
<name>A0A2R6PJW0_ACTCC</name>
<feature type="compositionally biased region" description="Basic and acidic residues" evidence="17">
    <location>
        <begin position="581"/>
        <end position="596"/>
    </location>
</feature>